<dbReference type="OrthoDB" id="5540861at2"/>
<gene>
    <name evidence="2" type="ORF">GF068_28185</name>
</gene>
<evidence type="ECO:0000313" key="3">
    <source>
        <dbReference type="Proteomes" id="UP000440224"/>
    </source>
</evidence>
<protein>
    <submittedName>
        <fullName evidence="2">Uncharacterized protein</fullName>
    </submittedName>
</protein>
<comment type="caution">
    <text evidence="2">The sequence shown here is derived from an EMBL/GenBank/DDBJ whole genome shotgun (WGS) entry which is preliminary data.</text>
</comment>
<dbReference type="Proteomes" id="UP000440224">
    <property type="component" value="Unassembled WGS sequence"/>
</dbReference>
<feature type="compositionally biased region" description="Basic residues" evidence="1">
    <location>
        <begin position="382"/>
        <end position="392"/>
    </location>
</feature>
<dbReference type="AlphaFoldDB" id="A0A6N7PY10"/>
<organism evidence="2 3">
    <name type="scientific">Polyangium spumosum</name>
    <dbReference type="NCBI Taxonomy" id="889282"/>
    <lineage>
        <taxon>Bacteria</taxon>
        <taxon>Pseudomonadati</taxon>
        <taxon>Myxococcota</taxon>
        <taxon>Polyangia</taxon>
        <taxon>Polyangiales</taxon>
        <taxon>Polyangiaceae</taxon>
        <taxon>Polyangium</taxon>
    </lineage>
</organism>
<sequence>MSAVASEATIRIAYDGDALQSGTMDVRDLAPALLALSDLFDGANKVLNGPDRAIQLRIRHDVKRGSFDVGIQVVQTWASKIVSLFAGDAASSAANLIEILGFAIGAPLGLLKLIKWLRGRAVQRVELLNDNGARLIVEGDEIIISRPLAMVFNDLGVRRALAAVMSPLNRDGIDSFVAKTADGVVVEQVAKDERGVFSPPDAVDTTSKPINISEFKQAYTIVSVTFKDGNKWRVSDGQSTIAVTIEDADFLRRVNNHDVSFVKDDVIRCEVRQEQSMTPSGLKTEVFVKRVLEHQHTYRQMILPMSEAATVRPALPPVERAIGSGDEVLAFSAPQSNEETANAPSVAKEETAVAVTASRPLETNSEGPRHVQPTDISPSKPGPKKKGAKRKR</sequence>
<reference evidence="2 3" key="1">
    <citation type="submission" date="2019-10" db="EMBL/GenBank/DDBJ databases">
        <title>A soil myxobacterium in the family Polyangiaceae.</title>
        <authorList>
            <person name="Li Y."/>
            <person name="Wang J."/>
        </authorList>
    </citation>
    <scope>NUCLEOTIDE SEQUENCE [LARGE SCALE GENOMIC DNA]</scope>
    <source>
        <strain evidence="2 3">DSM 14734</strain>
    </source>
</reference>
<dbReference type="RefSeq" id="WP_153822585.1">
    <property type="nucleotide sequence ID" value="NZ_WJIE01000009.1"/>
</dbReference>
<dbReference type="EMBL" id="WJIE01000009">
    <property type="protein sequence ID" value="MRG95766.1"/>
    <property type="molecule type" value="Genomic_DNA"/>
</dbReference>
<evidence type="ECO:0000313" key="2">
    <source>
        <dbReference type="EMBL" id="MRG95766.1"/>
    </source>
</evidence>
<feature type="compositionally biased region" description="Polar residues" evidence="1">
    <location>
        <begin position="334"/>
        <end position="343"/>
    </location>
</feature>
<feature type="region of interest" description="Disordered" evidence="1">
    <location>
        <begin position="334"/>
        <end position="392"/>
    </location>
</feature>
<accession>A0A6N7PY10</accession>
<evidence type="ECO:0000256" key="1">
    <source>
        <dbReference type="SAM" id="MobiDB-lite"/>
    </source>
</evidence>
<name>A0A6N7PY10_9BACT</name>
<keyword evidence="3" id="KW-1185">Reference proteome</keyword>
<proteinExistence type="predicted"/>